<dbReference type="Proteomes" id="UP000699975">
    <property type="component" value="Unassembled WGS sequence"/>
</dbReference>
<feature type="signal peptide" evidence="1">
    <location>
        <begin position="1"/>
        <end position="22"/>
    </location>
</feature>
<reference evidence="2 3" key="1">
    <citation type="submission" date="2021-04" db="EMBL/GenBank/DDBJ databases">
        <authorList>
            <person name="Pira H."/>
            <person name="Risdian C."/>
            <person name="Wink J."/>
        </authorList>
    </citation>
    <scope>NUCLEOTIDE SEQUENCE [LARGE SCALE GENOMIC DNA]</scope>
    <source>
        <strain evidence="2 3">WH131</strain>
    </source>
</reference>
<gene>
    <name evidence="2" type="ORF">KCG45_08490</name>
</gene>
<dbReference type="EMBL" id="JAGSPB010000002">
    <property type="protein sequence ID" value="MBV7266214.1"/>
    <property type="molecule type" value="Genomic_DNA"/>
</dbReference>
<comment type="caution">
    <text evidence="2">The sequence shown here is derived from an EMBL/GenBank/DDBJ whole genome shotgun (WGS) entry which is preliminary data.</text>
</comment>
<dbReference type="RefSeq" id="WP_218316840.1">
    <property type="nucleotide sequence ID" value="NZ_JAGSPB010000002.1"/>
</dbReference>
<keyword evidence="1" id="KW-0732">Signal</keyword>
<evidence type="ECO:0000256" key="1">
    <source>
        <dbReference type="SAM" id="SignalP"/>
    </source>
</evidence>
<organism evidence="2 3">
    <name type="scientific">Erythrobacter ani</name>
    <dbReference type="NCBI Taxonomy" id="2827235"/>
    <lineage>
        <taxon>Bacteria</taxon>
        <taxon>Pseudomonadati</taxon>
        <taxon>Pseudomonadota</taxon>
        <taxon>Alphaproteobacteria</taxon>
        <taxon>Sphingomonadales</taxon>
        <taxon>Erythrobacteraceae</taxon>
        <taxon>Erythrobacter/Porphyrobacter group</taxon>
        <taxon>Erythrobacter</taxon>
    </lineage>
</organism>
<keyword evidence="3" id="KW-1185">Reference proteome</keyword>
<accession>A0ABS6SNJ4</accession>
<proteinExistence type="predicted"/>
<protein>
    <submittedName>
        <fullName evidence="2">Uncharacterized protein</fullName>
    </submittedName>
</protein>
<name>A0ABS6SNJ4_9SPHN</name>
<feature type="chain" id="PRO_5045955239" evidence="1">
    <location>
        <begin position="23"/>
        <end position="54"/>
    </location>
</feature>
<evidence type="ECO:0000313" key="2">
    <source>
        <dbReference type="EMBL" id="MBV7266214.1"/>
    </source>
</evidence>
<sequence>MSQQVALSSLFSVLALASLCLAAANGQFVGAGDASLMLGQTVSVQAELPPALHG</sequence>
<evidence type="ECO:0000313" key="3">
    <source>
        <dbReference type="Proteomes" id="UP000699975"/>
    </source>
</evidence>